<proteinExistence type="inferred from homology"/>
<dbReference type="GeneID" id="106168399"/>
<dbReference type="InParanoid" id="A0A1S3IXY1"/>
<evidence type="ECO:0000256" key="8">
    <source>
        <dbReference type="ARBA" id="ARBA00029760"/>
    </source>
</evidence>
<evidence type="ECO:0000256" key="4">
    <source>
        <dbReference type="ARBA" id="ARBA00012912"/>
    </source>
</evidence>
<dbReference type="GO" id="GO:0034386">
    <property type="term" value="F:4-aminobutyrate:2-oxoglutarate transaminase activity"/>
    <property type="evidence" value="ECO:0007669"/>
    <property type="project" value="UniProtKB-EC"/>
</dbReference>
<organism evidence="13 14">
    <name type="scientific">Lingula anatina</name>
    <name type="common">Brachiopod</name>
    <name type="synonym">Lingula unguis</name>
    <dbReference type="NCBI Taxonomy" id="7574"/>
    <lineage>
        <taxon>Eukaryota</taxon>
        <taxon>Metazoa</taxon>
        <taxon>Spiralia</taxon>
        <taxon>Lophotrochozoa</taxon>
        <taxon>Brachiopoda</taxon>
        <taxon>Linguliformea</taxon>
        <taxon>Lingulata</taxon>
        <taxon>Lingulida</taxon>
        <taxon>Linguloidea</taxon>
        <taxon>Lingulidae</taxon>
        <taxon>Lingula</taxon>
    </lineage>
</organism>
<keyword evidence="13" id="KW-1185">Reference proteome</keyword>
<dbReference type="Proteomes" id="UP000085678">
    <property type="component" value="Unplaced"/>
</dbReference>
<dbReference type="Gene3D" id="3.90.1150.10">
    <property type="entry name" value="Aspartate Aminotransferase, domain 1"/>
    <property type="match status" value="1"/>
</dbReference>
<dbReference type="InterPro" id="IPR015424">
    <property type="entry name" value="PyrdxlP-dep_Trfase"/>
</dbReference>
<accession>A0A1S3IXY1</accession>
<evidence type="ECO:0000256" key="7">
    <source>
        <dbReference type="ARBA" id="ARBA00022898"/>
    </source>
</evidence>
<dbReference type="PIRSF" id="PIRSF000521">
    <property type="entry name" value="Transaminase_4ab_Lys_Orn"/>
    <property type="match status" value="1"/>
</dbReference>
<dbReference type="SUPFAM" id="SSF53383">
    <property type="entry name" value="PLP-dependent transferases"/>
    <property type="match status" value="1"/>
</dbReference>
<evidence type="ECO:0000256" key="5">
    <source>
        <dbReference type="ARBA" id="ARBA00022576"/>
    </source>
</evidence>
<dbReference type="InterPro" id="IPR015421">
    <property type="entry name" value="PyrdxlP-dep_Trfase_major"/>
</dbReference>
<sequence>MLRRLYSVPVQHLTKSVRSQFTSAQTIDVESLVPNEYEAPCMKTPVPGPRSKALCADLDDVNANIGHVHFFVNYEASRGNYIVDADGNVLLDLFTQISSVPLGYNHPNLIQVMMDPNNMASLVNRPAFGNFPSTDWPETVRNALISVAPPGMRYVQPMMCGACSNEHGYKAIFMAYQRNKRGGLPPTQEEMDSSVHNMLPGSPKLSLLSFTNAFHGRTTACLSNTHTKWFHKLDFPTFDWPCAPFPKLRYPLEEFQRENDAEEDRCLEQVQDLMEKAEKKGEPVAGIVVEPIQAEGGDNHASGRFFRELQKIAKKNGAALMIDEVQTGCGPTGKFWAHEHWDLPQPPDVVCFSKKMQTGGFYFTEEMKPTSADSYRIFNTWMGDPTKLLLLREVINVIKSQNLLENVVVAGEHLQGGLSGLQRAHPNKLENCRGLGTFVAIDLRNGKMRDEVVKSLRNEGFIVGACGERSIRFRPALVCQKHHISMFLDQFEKEILSLP</sequence>
<evidence type="ECO:0000256" key="12">
    <source>
        <dbReference type="RuleBase" id="RU003560"/>
    </source>
</evidence>
<dbReference type="Gene3D" id="3.40.640.10">
    <property type="entry name" value="Type I PLP-dependent aspartate aminotransferase-like (Major domain)"/>
    <property type="match status" value="1"/>
</dbReference>
<dbReference type="FunFam" id="3.40.640.10:FF:000029">
    <property type="entry name" value="4-aminobutyrate aminotransferase, mitochondrial"/>
    <property type="match status" value="1"/>
</dbReference>
<evidence type="ECO:0000313" key="13">
    <source>
        <dbReference type="Proteomes" id="UP000085678"/>
    </source>
</evidence>
<dbReference type="InterPro" id="IPR005814">
    <property type="entry name" value="Aminotrans_3"/>
</dbReference>
<dbReference type="RefSeq" id="XP_013402888.2">
    <property type="nucleotide sequence ID" value="XM_013547434.2"/>
</dbReference>
<dbReference type="STRING" id="7574.A0A1S3IXY1"/>
<dbReference type="InterPro" id="IPR004631">
    <property type="entry name" value="4NH2But_aminotransferase_euk"/>
</dbReference>
<comment type="similarity">
    <text evidence="2 12">Belongs to the class-III pyridoxal-phosphate-dependent aminotransferase family.</text>
</comment>
<reference evidence="14" key="1">
    <citation type="submission" date="2025-08" db="UniProtKB">
        <authorList>
            <consortium name="RefSeq"/>
        </authorList>
    </citation>
    <scope>IDENTIFICATION</scope>
    <source>
        <tissue evidence="14">Gonads</tissue>
    </source>
</reference>
<evidence type="ECO:0000256" key="11">
    <source>
        <dbReference type="ARBA" id="ARBA00031787"/>
    </source>
</evidence>
<evidence type="ECO:0000256" key="2">
    <source>
        <dbReference type="ARBA" id="ARBA00008954"/>
    </source>
</evidence>
<dbReference type="PANTHER" id="PTHR43206:SF1">
    <property type="entry name" value="4-AMINOBUTYRATE AMINOTRANSFERASE, MITOCHONDRIAL"/>
    <property type="match status" value="1"/>
</dbReference>
<dbReference type="EC" id="2.6.1.22" evidence="3"/>
<dbReference type="PANTHER" id="PTHR43206">
    <property type="entry name" value="AMINOTRANSFERASE"/>
    <property type="match status" value="1"/>
</dbReference>
<evidence type="ECO:0000313" key="14">
    <source>
        <dbReference type="RefSeq" id="XP_013402888.2"/>
    </source>
</evidence>
<dbReference type="GO" id="GO:0030170">
    <property type="term" value="F:pyridoxal phosphate binding"/>
    <property type="evidence" value="ECO:0007669"/>
    <property type="project" value="InterPro"/>
</dbReference>
<dbReference type="Pfam" id="PF00202">
    <property type="entry name" value="Aminotran_3"/>
    <property type="match status" value="1"/>
</dbReference>
<dbReference type="OMA" id="GLMCAFD"/>
<dbReference type="AlphaFoldDB" id="A0A1S3IXY1"/>
<dbReference type="CDD" id="cd00610">
    <property type="entry name" value="OAT_like"/>
    <property type="match status" value="1"/>
</dbReference>
<evidence type="ECO:0000256" key="3">
    <source>
        <dbReference type="ARBA" id="ARBA00012876"/>
    </source>
</evidence>
<keyword evidence="7 12" id="KW-0663">Pyridoxal phosphate</keyword>
<comment type="cofactor">
    <cofactor evidence="1">
        <name>pyridoxal 5'-phosphate</name>
        <dbReference type="ChEBI" id="CHEBI:597326"/>
    </cofactor>
</comment>
<evidence type="ECO:0000256" key="9">
    <source>
        <dbReference type="ARBA" id="ARBA00030204"/>
    </source>
</evidence>
<name>A0A1S3IXY1_LINAN</name>
<evidence type="ECO:0000256" key="10">
    <source>
        <dbReference type="ARBA" id="ARBA00030857"/>
    </source>
</evidence>
<gene>
    <name evidence="14" type="primary">LOC106168399</name>
</gene>
<protein>
    <recommendedName>
        <fullName evidence="10">(S)-3-amino-2-methylpropionate transaminase</fullName>
        <ecNumber evidence="4">2.6.1.19</ecNumber>
        <ecNumber evidence="3">2.6.1.22</ecNumber>
    </recommendedName>
    <alternativeName>
        <fullName evidence="11">GABA aminotransferase</fullName>
    </alternativeName>
    <alternativeName>
        <fullName evidence="9">Gamma-amino-N-butyrate transaminase</fullName>
    </alternativeName>
    <alternativeName>
        <fullName evidence="8">L-AIBAT</fullName>
    </alternativeName>
</protein>
<keyword evidence="6" id="KW-0808">Transferase</keyword>
<dbReference type="GO" id="GO:0009450">
    <property type="term" value="P:gamma-aminobutyric acid catabolic process"/>
    <property type="evidence" value="ECO:0007669"/>
    <property type="project" value="TreeGrafter"/>
</dbReference>
<dbReference type="InterPro" id="IPR015422">
    <property type="entry name" value="PyrdxlP-dep_Trfase_small"/>
</dbReference>
<keyword evidence="5 14" id="KW-0032">Aminotransferase</keyword>
<evidence type="ECO:0000256" key="6">
    <source>
        <dbReference type="ARBA" id="ARBA00022679"/>
    </source>
</evidence>
<dbReference type="OrthoDB" id="5419315at2759"/>
<dbReference type="KEGG" id="lak:106168399"/>
<dbReference type="GO" id="GO:0005739">
    <property type="term" value="C:mitochondrion"/>
    <property type="evidence" value="ECO:0007669"/>
    <property type="project" value="TreeGrafter"/>
</dbReference>
<evidence type="ECO:0000256" key="1">
    <source>
        <dbReference type="ARBA" id="ARBA00001933"/>
    </source>
</evidence>
<dbReference type="EC" id="2.6.1.19" evidence="4"/>
<dbReference type="FunCoup" id="A0A1S3IXY1">
    <property type="interactions" value="1272"/>
</dbReference>
<dbReference type="NCBIfam" id="TIGR00699">
    <property type="entry name" value="GABAtrns_euk"/>
    <property type="match status" value="1"/>
</dbReference>
<dbReference type="GO" id="GO:0047298">
    <property type="term" value="F:(S)-3-amino-2-methylpropionate transaminase activity"/>
    <property type="evidence" value="ECO:0007669"/>
    <property type="project" value="UniProtKB-EC"/>
</dbReference>